<protein>
    <submittedName>
        <fullName evidence="2">Phage baseplate plug protein</fullName>
    </submittedName>
</protein>
<reference evidence="2" key="1">
    <citation type="journal article" date="2014" name="Int. J. Syst. Evol. Microbiol.">
        <title>Complete genome of a new Firmicutes species belonging to the dominant human colonic microbiota ('Ruminococcus bicirculans') reveals two chromosomes and a selective capacity to utilize plant glucans.</title>
        <authorList>
            <consortium name="NISC Comparative Sequencing Program"/>
            <person name="Wegmann U."/>
            <person name="Louis P."/>
            <person name="Goesmann A."/>
            <person name="Henrissat B."/>
            <person name="Duncan S.H."/>
            <person name="Flint H.J."/>
        </authorList>
    </citation>
    <scope>NUCLEOTIDE SEQUENCE</scope>
    <source>
        <strain evidence="2">KCTC 62575</strain>
    </source>
</reference>
<accession>A0A371YK73</accession>
<dbReference type="Pfam" id="PF22479">
    <property type="entry name" value="Pam3_gp18"/>
    <property type="match status" value="1"/>
</dbReference>
<dbReference type="RefSeq" id="WP_107009911.1">
    <property type="nucleotide sequence ID" value="NZ_JAVIDQ010000026.1"/>
</dbReference>
<dbReference type="Proteomes" id="UP000240957">
    <property type="component" value="Unassembled WGS sequence"/>
</dbReference>
<evidence type="ECO:0000313" key="2">
    <source>
        <dbReference type="EMBL" id="MFC2997672.1"/>
    </source>
</evidence>
<dbReference type="InterPro" id="IPR054252">
    <property type="entry name" value="Pam3_gp18"/>
</dbReference>
<comment type="caution">
    <text evidence="3">The sequence shown here is derived from an EMBL/GenBank/DDBJ whole genome shotgun (WGS) entry which is preliminary data.</text>
</comment>
<dbReference type="EMBL" id="PYIX02000053">
    <property type="protein sequence ID" value="RFC81857.1"/>
    <property type="molecule type" value="Genomic_DNA"/>
</dbReference>
<reference evidence="3 4" key="2">
    <citation type="submission" date="2018-08" db="EMBL/GenBank/DDBJ databases">
        <title>The draft genome of Acinetobacter sichuanensis strain WCHAc060041.</title>
        <authorList>
            <person name="Qin J."/>
            <person name="Feng Y."/>
            <person name="Zong Z."/>
        </authorList>
    </citation>
    <scope>NUCLEOTIDE SEQUENCE [LARGE SCALE GENOMIC DNA]</scope>
    <source>
        <strain evidence="3 4">WCHAc060041</strain>
    </source>
</reference>
<evidence type="ECO:0000259" key="1">
    <source>
        <dbReference type="Pfam" id="PF22479"/>
    </source>
</evidence>
<gene>
    <name evidence="2" type="ORF">ACFODO_20975</name>
    <name evidence="3" type="ORF">C9E89_019620</name>
</gene>
<keyword evidence="5" id="KW-1185">Reference proteome</keyword>
<evidence type="ECO:0000313" key="5">
    <source>
        <dbReference type="Proteomes" id="UP001595455"/>
    </source>
</evidence>
<dbReference type="OrthoDB" id="5465444at2"/>
<name>A0A371YK73_9GAMM</name>
<dbReference type="Proteomes" id="UP001595455">
    <property type="component" value="Unassembled WGS sequence"/>
</dbReference>
<organism evidence="3 4">
    <name type="scientific">Acinetobacter sichuanensis</name>
    <dbReference type="NCBI Taxonomy" id="2136183"/>
    <lineage>
        <taxon>Bacteria</taxon>
        <taxon>Pseudomonadati</taxon>
        <taxon>Pseudomonadota</taxon>
        <taxon>Gammaproteobacteria</taxon>
        <taxon>Moraxellales</taxon>
        <taxon>Moraxellaceae</taxon>
        <taxon>Acinetobacter</taxon>
    </lineage>
</organism>
<reference evidence="2" key="4">
    <citation type="submission" date="2024-09" db="EMBL/GenBank/DDBJ databases">
        <authorList>
            <person name="Sun Q."/>
            <person name="Mori K."/>
        </authorList>
    </citation>
    <scope>NUCLEOTIDE SEQUENCE</scope>
    <source>
        <strain evidence="2">KCTC 62575</strain>
    </source>
</reference>
<dbReference type="EMBL" id="JBHRSF010000157">
    <property type="protein sequence ID" value="MFC2997672.1"/>
    <property type="molecule type" value="Genomic_DNA"/>
</dbReference>
<proteinExistence type="predicted"/>
<sequence>MAIFKIPLISTNHRVNVALGKTTYTLQFIYRVNKWFVDILDLTGEYLIAAIPMVIGDNLLGQHQHIIQGGLYVSNTNEDEAHRFSDLGQTIQLYWSE</sequence>
<feature type="domain" description="Cyanophage baseplate Pam3 plug gp18" evidence="1">
    <location>
        <begin position="4"/>
        <end position="96"/>
    </location>
</feature>
<evidence type="ECO:0000313" key="3">
    <source>
        <dbReference type="EMBL" id="RFC81857.1"/>
    </source>
</evidence>
<evidence type="ECO:0000313" key="4">
    <source>
        <dbReference type="Proteomes" id="UP000240957"/>
    </source>
</evidence>
<dbReference type="AlphaFoldDB" id="A0A371YK73"/>
<reference evidence="5" key="3">
    <citation type="journal article" date="2019" name="Int. J. Syst. Evol. Microbiol.">
        <title>The Global Catalogue of Microorganisms (GCM) 10K type strain sequencing project: providing services to taxonomists for standard genome sequencing and annotation.</title>
        <authorList>
            <consortium name="The Broad Institute Genomics Platform"/>
            <consortium name="The Broad Institute Genome Sequencing Center for Infectious Disease"/>
            <person name="Wu L."/>
            <person name="Ma J."/>
        </authorList>
    </citation>
    <scope>NUCLEOTIDE SEQUENCE [LARGE SCALE GENOMIC DNA]</scope>
    <source>
        <strain evidence="5">KCTC 62575</strain>
    </source>
</reference>